<protein>
    <submittedName>
        <fullName evidence="2">Uncharacterized protein</fullName>
    </submittedName>
</protein>
<evidence type="ECO:0000313" key="3">
    <source>
        <dbReference type="Proteomes" id="UP000606494"/>
    </source>
</evidence>
<evidence type="ECO:0000313" key="2">
    <source>
        <dbReference type="EMBL" id="MBD1427005.1"/>
    </source>
</evidence>
<gene>
    <name evidence="2" type="ORF">H8B17_15590</name>
</gene>
<keyword evidence="1" id="KW-0732">Signal</keyword>
<evidence type="ECO:0000256" key="1">
    <source>
        <dbReference type="SAM" id="SignalP"/>
    </source>
</evidence>
<dbReference type="PANTHER" id="PTHR41339:SF1">
    <property type="entry name" value="SECRETED PROTEIN"/>
    <property type="match status" value="1"/>
</dbReference>
<sequence length="537" mass="58752">MKNKSLNFLVVILHVLLAGCADKEMDFVFPEPLILSMTDETALTLVQEPGKIINVPLNVQAASGLASLVVSLGAEQYDEIRYTSNELSASYDFKFNVAADASLGTVYEFVATLTDKVGRSTSFPITVSVDATYTITEETVAGKQVSVIQGKVNGDFHFEREKIYVVSGTLAVEDGGTLTIDAGSTVYFRTSADNTVNSRLVIARGSRIQATGTAEAPIVFTSEKVLRGENPSFDDWGGLFLFGSAPTNRGSNVVEDGFVYGGSVATENSGRLRYVRIEYAGKDDYHALNLFGVGSATGIERVQVFQCQNNAFRIRGGRVNLRYIAAIDHGGYGLWADEGWQGKGQFWLFQTAISATLVPRNFWNQARSLELRNHDSFYDSSPRTTFQIANVTLIGNGEGTSDGTRRGARIRRGAIGQLRNLIVAHFPSDAVRVEDLPVEVLGGEMVLDNVRAFRSATNYAQEAESVFFQSGLYDVTEDVVSGIARDNYVGSVASAFNPQELDPWFIAADYIGAVQHTNNDWTRQGVWFKNRDGSIRE</sequence>
<feature type="signal peptide" evidence="1">
    <location>
        <begin position="1"/>
        <end position="20"/>
    </location>
</feature>
<comment type="caution">
    <text evidence="2">The sequence shown here is derived from an EMBL/GenBank/DDBJ whole genome shotgun (WGS) entry which is preliminary data.</text>
</comment>
<dbReference type="RefSeq" id="WP_190310144.1">
    <property type="nucleotide sequence ID" value="NZ_JACNYK010000004.1"/>
</dbReference>
<keyword evidence="3" id="KW-1185">Reference proteome</keyword>
<name>A0ABR7Y6U2_9SPHI</name>
<dbReference type="EMBL" id="JACNYK010000004">
    <property type="protein sequence ID" value="MBD1427005.1"/>
    <property type="molecule type" value="Genomic_DNA"/>
</dbReference>
<feature type="chain" id="PRO_5046304542" evidence="1">
    <location>
        <begin position="21"/>
        <end position="537"/>
    </location>
</feature>
<accession>A0ABR7Y6U2</accession>
<dbReference type="PANTHER" id="PTHR41339">
    <property type="entry name" value="LIPL48"/>
    <property type="match status" value="1"/>
</dbReference>
<reference evidence="2 3" key="1">
    <citation type="submission" date="2020-08" db="EMBL/GenBank/DDBJ databases">
        <title>Sphingobacterium sp. DN00404 isolated from aquaculture water.</title>
        <authorList>
            <person name="Zhang M."/>
        </authorList>
    </citation>
    <scope>NUCLEOTIDE SEQUENCE [LARGE SCALE GENOMIC DNA]</scope>
    <source>
        <strain evidence="2 3">KCTC 32294</strain>
    </source>
</reference>
<dbReference type="PROSITE" id="PS51257">
    <property type="entry name" value="PROKAR_LIPOPROTEIN"/>
    <property type="match status" value="1"/>
</dbReference>
<dbReference type="Proteomes" id="UP000606494">
    <property type="component" value="Unassembled WGS sequence"/>
</dbReference>
<proteinExistence type="predicted"/>
<organism evidence="2 3">
    <name type="scientific">Sphingobacterium arenae</name>
    <dbReference type="NCBI Taxonomy" id="1280598"/>
    <lineage>
        <taxon>Bacteria</taxon>
        <taxon>Pseudomonadati</taxon>
        <taxon>Bacteroidota</taxon>
        <taxon>Sphingobacteriia</taxon>
        <taxon>Sphingobacteriales</taxon>
        <taxon>Sphingobacteriaceae</taxon>
        <taxon>Sphingobacterium</taxon>
    </lineage>
</organism>